<keyword evidence="6" id="KW-0066">ATP synthesis</keyword>
<gene>
    <name evidence="7" type="ORF">COU15_00480</name>
</gene>
<proteinExistence type="predicted"/>
<keyword evidence="5" id="KW-0472">Membrane</keyword>
<evidence type="ECO:0000256" key="3">
    <source>
        <dbReference type="ARBA" id="ARBA00022781"/>
    </source>
</evidence>
<organism evidence="7 8">
    <name type="scientific">Candidatus Kaiserbacteria bacterium CG10_big_fil_rev_8_21_14_0_10_45_20</name>
    <dbReference type="NCBI Taxonomy" id="1974607"/>
    <lineage>
        <taxon>Bacteria</taxon>
        <taxon>Candidatus Kaiseribacteriota</taxon>
    </lineage>
</organism>
<name>A0A2H0UGM8_9BACT</name>
<evidence type="ECO:0000256" key="1">
    <source>
        <dbReference type="ARBA" id="ARBA00004370"/>
    </source>
</evidence>
<keyword evidence="2" id="KW-0813">Transport</keyword>
<dbReference type="GO" id="GO:0016020">
    <property type="term" value="C:membrane"/>
    <property type="evidence" value="ECO:0007669"/>
    <property type="project" value="UniProtKB-SubCell"/>
</dbReference>
<reference evidence="8" key="1">
    <citation type="submission" date="2017-09" db="EMBL/GenBank/DDBJ databases">
        <title>Depth-based differentiation of microbial function through sediment-hosted aquifers and enrichment of novel symbionts in the deep terrestrial subsurface.</title>
        <authorList>
            <person name="Probst A.J."/>
            <person name="Ladd B."/>
            <person name="Jarett J.K."/>
            <person name="Geller-Mcgrath D.E."/>
            <person name="Sieber C.M.K."/>
            <person name="Emerson J.B."/>
            <person name="Anantharaman K."/>
            <person name="Thomas B.C."/>
            <person name="Malmstrom R."/>
            <person name="Stieglmeier M."/>
            <person name="Klingl A."/>
            <person name="Woyke T."/>
            <person name="Ryan C.M."/>
            <person name="Banfield J.F."/>
        </authorList>
    </citation>
    <scope>NUCLEOTIDE SEQUENCE [LARGE SCALE GENOMIC DNA]</scope>
</reference>
<dbReference type="InterPro" id="IPR000711">
    <property type="entry name" value="ATPase_OSCP/dsu"/>
</dbReference>
<dbReference type="Pfam" id="PF00213">
    <property type="entry name" value="OSCP"/>
    <property type="match status" value="1"/>
</dbReference>
<dbReference type="EMBL" id="PFBH01000001">
    <property type="protein sequence ID" value="PIR85558.1"/>
    <property type="molecule type" value="Genomic_DNA"/>
</dbReference>
<dbReference type="GO" id="GO:0046933">
    <property type="term" value="F:proton-transporting ATP synthase activity, rotational mechanism"/>
    <property type="evidence" value="ECO:0007669"/>
    <property type="project" value="InterPro"/>
</dbReference>
<sequence>MSLARTYATVFRELSKSNAPEVVEQMITYMKQKGHLSVLPEMLRIVEREQQERAEVHISVARESDTEKHKKDIEEALQAVGSNGSSRTSIDPNIVGGFSVRSGSRMVDATIRTSLVNIYQNAIS</sequence>
<evidence type="ECO:0000313" key="8">
    <source>
        <dbReference type="Proteomes" id="UP000229315"/>
    </source>
</evidence>
<keyword evidence="3" id="KW-0375">Hydrogen ion transport</keyword>
<evidence type="ECO:0000256" key="6">
    <source>
        <dbReference type="ARBA" id="ARBA00023310"/>
    </source>
</evidence>
<evidence type="ECO:0000256" key="4">
    <source>
        <dbReference type="ARBA" id="ARBA00023065"/>
    </source>
</evidence>
<comment type="caution">
    <text evidence="7">The sequence shown here is derived from an EMBL/GenBank/DDBJ whole genome shotgun (WGS) entry which is preliminary data.</text>
</comment>
<accession>A0A2H0UGM8</accession>
<evidence type="ECO:0000313" key="7">
    <source>
        <dbReference type="EMBL" id="PIR85558.1"/>
    </source>
</evidence>
<evidence type="ECO:0000256" key="2">
    <source>
        <dbReference type="ARBA" id="ARBA00022448"/>
    </source>
</evidence>
<comment type="subcellular location">
    <subcellularLocation>
        <location evidence="1">Membrane</location>
    </subcellularLocation>
</comment>
<dbReference type="Proteomes" id="UP000229315">
    <property type="component" value="Unassembled WGS sequence"/>
</dbReference>
<protein>
    <submittedName>
        <fullName evidence="7">Uncharacterized protein</fullName>
    </submittedName>
</protein>
<dbReference type="AlphaFoldDB" id="A0A2H0UGM8"/>
<keyword evidence="4" id="KW-0406">Ion transport</keyword>
<evidence type="ECO:0000256" key="5">
    <source>
        <dbReference type="ARBA" id="ARBA00023136"/>
    </source>
</evidence>